<evidence type="ECO:0000313" key="5">
    <source>
        <dbReference type="Proteomes" id="UP000280228"/>
    </source>
</evidence>
<dbReference type="Pfam" id="PF00561">
    <property type="entry name" value="Abhydrolase_1"/>
    <property type="match status" value="1"/>
</dbReference>
<dbReference type="AlphaFoldDB" id="A0A3A9R8T6"/>
<sequence length="301" mass="34126">MTLTQIHQLNKLPKSIKTGKPLLHFVHANGIPTPTYQVMLDRLARYFTIVSINELGTHPNYPVDHHWQSMTHQVGDSIDDACREHGVSTLVAVGHSLGAMTTLQTLIANPKPISQAVLLDPSLLTARSAFLYHVTKTMDKYIGRIPKFQYHLIDQLTPAQKSKYRKDVFDSRDDAYQALRHKALFASFDERSFQNYIKYGFKPTADGKYTLSIPKSVESAIFRTMPSLYWLKSISPAKPVALIAGQDSDFTKIGSYDDAHKKFDIPVYYVLGSHMFPLEYPEQTADDILNTLIEQLQLECH</sequence>
<evidence type="ECO:0000313" key="2">
    <source>
        <dbReference type="EMBL" id="AZQ92339.1"/>
    </source>
</evidence>
<name>A0A3A9R8T6_MORCA</name>
<dbReference type="Proteomes" id="UP000280228">
    <property type="component" value="Chromosome"/>
</dbReference>
<feature type="domain" description="AB hydrolase-1" evidence="1">
    <location>
        <begin position="74"/>
        <end position="155"/>
    </location>
</feature>
<dbReference type="EMBL" id="RYER01000021">
    <property type="protein sequence ID" value="RUO13589.1"/>
    <property type="molecule type" value="Genomic_DNA"/>
</dbReference>
<dbReference type="GeneID" id="66585884"/>
<dbReference type="GO" id="GO:0016787">
    <property type="term" value="F:hydrolase activity"/>
    <property type="evidence" value="ECO:0007669"/>
    <property type="project" value="UniProtKB-KW"/>
</dbReference>
<dbReference type="SUPFAM" id="SSF53474">
    <property type="entry name" value="alpha/beta-Hydrolases"/>
    <property type="match status" value="1"/>
</dbReference>
<accession>A0A3A9R8T6</accession>
<keyword evidence="4" id="KW-1185">Reference proteome</keyword>
<keyword evidence="2" id="KW-0378">Hydrolase</keyword>
<evidence type="ECO:0000313" key="4">
    <source>
        <dbReference type="Proteomes" id="UP000268436"/>
    </source>
</evidence>
<reference evidence="4 5" key="1">
    <citation type="submission" date="2018-12" db="EMBL/GenBank/DDBJ databases">
        <title>Persistence of Moraxella catarrhalis in Chronic Obstructive Pulmonary Disease and Regulation of the Hag/MID Adhesin.</title>
        <authorList>
            <person name="Murphy T."/>
            <person name="Zhao X."/>
            <person name="Vyas G."/>
            <person name="Aluvathingal J."/>
            <person name="Nadendla S."/>
            <person name="Tallon L."/>
            <person name="Tettelin H."/>
        </authorList>
    </citation>
    <scope>NUCLEOTIDE SEQUENCE [LARGE SCALE GENOMIC DNA]</scope>
    <source>
        <strain evidence="3 4">173P27B1</strain>
        <strain evidence="2 5">46P58B1</strain>
    </source>
</reference>
<dbReference type="Proteomes" id="UP000268436">
    <property type="component" value="Unassembled WGS sequence"/>
</dbReference>
<dbReference type="KEGG" id="mcat:MC25239_00675"/>
<evidence type="ECO:0000313" key="3">
    <source>
        <dbReference type="EMBL" id="RUO13589.1"/>
    </source>
</evidence>
<dbReference type="RefSeq" id="WP_003656569.1">
    <property type="nucleotide sequence ID" value="NZ_CP007669.1"/>
</dbReference>
<dbReference type="InterPro" id="IPR000073">
    <property type="entry name" value="AB_hydrolase_1"/>
</dbReference>
<dbReference type="Gene3D" id="3.40.50.1820">
    <property type="entry name" value="alpha/beta hydrolase"/>
    <property type="match status" value="1"/>
</dbReference>
<dbReference type="EMBL" id="CP034662">
    <property type="protein sequence ID" value="AZQ92339.1"/>
    <property type="molecule type" value="Genomic_DNA"/>
</dbReference>
<dbReference type="InterPro" id="IPR029058">
    <property type="entry name" value="AB_hydrolase_fold"/>
</dbReference>
<proteinExistence type="predicted"/>
<protein>
    <submittedName>
        <fullName evidence="2">Alpha/beta hydrolase family protein</fullName>
    </submittedName>
</protein>
<gene>
    <name evidence="2" type="ORF">EJK53_0742</name>
    <name evidence="3" type="ORF">EJK54_0355</name>
</gene>
<evidence type="ECO:0000259" key="1">
    <source>
        <dbReference type="Pfam" id="PF00561"/>
    </source>
</evidence>
<organism evidence="2 5">
    <name type="scientific">Moraxella catarrhalis</name>
    <name type="common">Branhamella catarrhalis</name>
    <dbReference type="NCBI Taxonomy" id="480"/>
    <lineage>
        <taxon>Bacteria</taxon>
        <taxon>Pseudomonadati</taxon>
        <taxon>Pseudomonadota</taxon>
        <taxon>Gammaproteobacteria</taxon>
        <taxon>Moraxellales</taxon>
        <taxon>Moraxellaceae</taxon>
        <taxon>Moraxella</taxon>
    </lineage>
</organism>